<organism evidence="1 2">
    <name type="scientific">Phytophthora megakarya</name>
    <dbReference type="NCBI Taxonomy" id="4795"/>
    <lineage>
        <taxon>Eukaryota</taxon>
        <taxon>Sar</taxon>
        <taxon>Stramenopiles</taxon>
        <taxon>Oomycota</taxon>
        <taxon>Peronosporomycetes</taxon>
        <taxon>Peronosporales</taxon>
        <taxon>Peronosporaceae</taxon>
        <taxon>Phytophthora</taxon>
    </lineage>
</organism>
<proteinExistence type="predicted"/>
<comment type="caution">
    <text evidence="1">The sequence shown here is derived from an EMBL/GenBank/DDBJ whole genome shotgun (WGS) entry which is preliminary data.</text>
</comment>
<reference evidence="2" key="1">
    <citation type="submission" date="2017-03" db="EMBL/GenBank/DDBJ databases">
        <title>Phytopthora megakarya and P. palmivora, two closely related causual agents of cacao black pod achieved similar genome size and gene model numbers by different mechanisms.</title>
        <authorList>
            <person name="Ali S."/>
            <person name="Shao J."/>
            <person name="Larry D.J."/>
            <person name="Kronmiller B."/>
            <person name="Shen D."/>
            <person name="Strem M.D."/>
            <person name="Melnick R.L."/>
            <person name="Guiltinan M.J."/>
            <person name="Tyler B.M."/>
            <person name="Meinhardt L.W."/>
            <person name="Bailey B.A."/>
        </authorList>
    </citation>
    <scope>NUCLEOTIDE SEQUENCE [LARGE SCALE GENOMIC DNA]</scope>
    <source>
        <strain evidence="2">zdho120</strain>
    </source>
</reference>
<evidence type="ECO:0000313" key="1">
    <source>
        <dbReference type="EMBL" id="OWY98947.1"/>
    </source>
</evidence>
<dbReference type="PANTHER" id="PTHR31569:SF4">
    <property type="entry name" value="SWIM-TYPE DOMAIN-CONTAINING PROTEIN"/>
    <property type="match status" value="1"/>
</dbReference>
<dbReference type="AlphaFoldDB" id="A0A225V1V1"/>
<dbReference type="OrthoDB" id="118453at2759"/>
<dbReference type="EMBL" id="NBNE01008925">
    <property type="protein sequence ID" value="OWY98947.1"/>
    <property type="molecule type" value="Genomic_DNA"/>
</dbReference>
<dbReference type="Proteomes" id="UP000198211">
    <property type="component" value="Unassembled WGS sequence"/>
</dbReference>
<name>A0A225V1V1_9STRA</name>
<keyword evidence="2" id="KW-1185">Reference proteome</keyword>
<dbReference type="PANTHER" id="PTHR31569">
    <property type="entry name" value="SWIM-TYPE DOMAIN-CONTAINING PROTEIN"/>
    <property type="match status" value="1"/>
</dbReference>
<sequence length="194" mass="22604">MTQLRAIVNLLVYARSEREYNKHRRYLKHLTSIVGDTEPDHDVASRRACVVEGLESVSHPFETCFSRNWDNCRELWCSHKQQNAVTLENNTNNRLESSWKHMKEVVKSSMSLDECLATIIFYQNQTETLLYDRAAKVSFVHREGYDREMSVANLVSEHVCTLIHEQYAYATGPADYNFCEALPGLFLLKKYFAR</sequence>
<protein>
    <submittedName>
        <fullName evidence="1">Uncharacterized protein</fullName>
    </submittedName>
</protein>
<accession>A0A225V1V1</accession>
<dbReference type="InterPro" id="IPR052579">
    <property type="entry name" value="Zinc_finger_SWIM"/>
</dbReference>
<gene>
    <name evidence="1" type="ORF">PHMEG_00030149</name>
</gene>
<evidence type="ECO:0000313" key="2">
    <source>
        <dbReference type="Proteomes" id="UP000198211"/>
    </source>
</evidence>